<dbReference type="RefSeq" id="WP_281283177.1">
    <property type="nucleotide sequence ID" value="NZ_CP144375.1"/>
</dbReference>
<keyword evidence="2" id="KW-1185">Reference proteome</keyword>
<organism evidence="1 2">
    <name type="scientific">Kutzneria buriramensis</name>
    <dbReference type="NCBI Taxonomy" id="1045776"/>
    <lineage>
        <taxon>Bacteria</taxon>
        <taxon>Bacillati</taxon>
        <taxon>Actinomycetota</taxon>
        <taxon>Actinomycetes</taxon>
        <taxon>Pseudonocardiales</taxon>
        <taxon>Pseudonocardiaceae</taxon>
        <taxon>Kutzneria</taxon>
    </lineage>
</organism>
<comment type="caution">
    <text evidence="1">The sequence shown here is derived from an EMBL/GenBank/DDBJ whole genome shotgun (WGS) entry which is preliminary data.</text>
</comment>
<gene>
    <name evidence="1" type="ORF">BCF44_11422</name>
</gene>
<dbReference type="Proteomes" id="UP000256269">
    <property type="component" value="Unassembled WGS sequence"/>
</dbReference>
<accession>A0A3E0H410</accession>
<name>A0A3E0H410_9PSEU</name>
<dbReference type="AlphaFoldDB" id="A0A3E0H410"/>
<reference evidence="1 2" key="1">
    <citation type="submission" date="2018-08" db="EMBL/GenBank/DDBJ databases">
        <title>Genomic Encyclopedia of Archaeal and Bacterial Type Strains, Phase II (KMG-II): from individual species to whole genera.</title>
        <authorList>
            <person name="Goeker M."/>
        </authorList>
    </citation>
    <scope>NUCLEOTIDE SEQUENCE [LARGE SCALE GENOMIC DNA]</scope>
    <source>
        <strain evidence="1 2">DSM 45791</strain>
    </source>
</reference>
<evidence type="ECO:0000313" key="2">
    <source>
        <dbReference type="Proteomes" id="UP000256269"/>
    </source>
</evidence>
<dbReference type="EMBL" id="QUNO01000014">
    <property type="protein sequence ID" value="REH37997.1"/>
    <property type="molecule type" value="Genomic_DNA"/>
</dbReference>
<proteinExistence type="predicted"/>
<evidence type="ECO:0000313" key="1">
    <source>
        <dbReference type="EMBL" id="REH37997.1"/>
    </source>
</evidence>
<protein>
    <submittedName>
        <fullName evidence="1">Uncharacterized protein</fullName>
    </submittedName>
</protein>
<sequence length="41" mass="4355">MADLLAVVVAKAAMILLEIIAVRVAQVIFARVFSPKVAMAD</sequence>